<sequence length="147" mass="16080">MIHFPYQYQASVTAKPEGEINLHSDGVADIVSAAPQNFGGPGDRWAPETLLVATLGDCFVLTFRAVAAAMKINWVSVRCDVQGTLTQVGNTTKFTEFILRIQLQVPFGTDERSINSVWQKTKAGCFVSNSLVAQITLDPVLIILPER</sequence>
<protein>
    <submittedName>
        <fullName evidence="1">Putative OsmC-like protein</fullName>
    </submittedName>
</protein>
<reference evidence="1" key="1">
    <citation type="submission" date="2009-10" db="EMBL/GenBank/DDBJ databases">
        <title>Diversity of trophic interactions inside an arsenic-rich microbial ecosystem.</title>
        <authorList>
            <person name="Bertin P.N."/>
            <person name="Heinrich-Salmeron A."/>
            <person name="Pelletier E."/>
            <person name="Goulhen-Chollet F."/>
            <person name="Arsene-Ploetze F."/>
            <person name="Gallien S."/>
            <person name="Calteau A."/>
            <person name="Vallenet D."/>
            <person name="Casiot C."/>
            <person name="Chane-Woon-Ming B."/>
            <person name="Giloteaux L."/>
            <person name="Barakat M."/>
            <person name="Bonnefoy V."/>
            <person name="Bruneel O."/>
            <person name="Chandler M."/>
            <person name="Cleiss J."/>
            <person name="Duran R."/>
            <person name="Elbaz-Poulichet F."/>
            <person name="Fonknechten N."/>
            <person name="Lauga B."/>
            <person name="Mornico D."/>
            <person name="Ortet P."/>
            <person name="Schaeffer C."/>
            <person name="Siguier P."/>
            <person name="Alexander Thil Smith A."/>
            <person name="Van Dorsselaer A."/>
            <person name="Weissenbach J."/>
            <person name="Medigue C."/>
            <person name="Le Paslier D."/>
        </authorList>
    </citation>
    <scope>NUCLEOTIDE SEQUENCE</scope>
</reference>
<dbReference type="InterPro" id="IPR036102">
    <property type="entry name" value="OsmC/Ohrsf"/>
</dbReference>
<accession>E6QR29</accession>
<dbReference type="InterPro" id="IPR015946">
    <property type="entry name" value="KH_dom-like_a/b"/>
</dbReference>
<dbReference type="Pfam" id="PF02566">
    <property type="entry name" value="OsmC"/>
    <property type="match status" value="1"/>
</dbReference>
<organism evidence="1">
    <name type="scientific">mine drainage metagenome</name>
    <dbReference type="NCBI Taxonomy" id="410659"/>
    <lineage>
        <taxon>unclassified sequences</taxon>
        <taxon>metagenomes</taxon>
        <taxon>ecological metagenomes</taxon>
    </lineage>
</organism>
<comment type="caution">
    <text evidence="1">The sequence shown here is derived from an EMBL/GenBank/DDBJ whole genome shotgun (WGS) entry which is preliminary data.</text>
</comment>
<proteinExistence type="predicted"/>
<gene>
    <name evidence="1" type="ORF">CARN7_0440</name>
</gene>
<dbReference type="EMBL" id="CABR01000046">
    <property type="protein sequence ID" value="CBI09700.1"/>
    <property type="molecule type" value="Genomic_DNA"/>
</dbReference>
<dbReference type="InterPro" id="IPR052707">
    <property type="entry name" value="OsmC_Ohr_Peroxiredoxin"/>
</dbReference>
<dbReference type="PANTHER" id="PTHR42830">
    <property type="entry name" value="OSMOTICALLY INDUCIBLE FAMILY PROTEIN"/>
    <property type="match status" value="1"/>
</dbReference>
<dbReference type="InterPro" id="IPR003718">
    <property type="entry name" value="OsmC/Ohr_fam"/>
</dbReference>
<dbReference type="AlphaFoldDB" id="E6QR29"/>
<dbReference type="PANTHER" id="PTHR42830:SF2">
    <property type="entry name" value="OSMC_OHR FAMILY PROTEIN"/>
    <property type="match status" value="1"/>
</dbReference>
<dbReference type="SUPFAM" id="SSF82784">
    <property type="entry name" value="OsmC-like"/>
    <property type="match status" value="1"/>
</dbReference>
<evidence type="ECO:0000313" key="1">
    <source>
        <dbReference type="EMBL" id="CBI09700.1"/>
    </source>
</evidence>
<name>E6QR29_9ZZZZ</name>
<dbReference type="Gene3D" id="3.30.300.20">
    <property type="match status" value="1"/>
</dbReference>